<evidence type="ECO:0000313" key="2">
    <source>
        <dbReference type="Proteomes" id="UP001273166"/>
    </source>
</evidence>
<dbReference type="GeneID" id="87882999"/>
<sequence length="326" mass="36919">MPVTIRLDHQGPITYSSALRKNADIISQAAHLAATEELCRVLWDSKGTIEALVRHHLSLDNCDSCTVAPCDQWIRGGFNVCVPVETRSRDAHGVPRRLIFRCPMPHKLAEARYPGTVDEKLSCEVGTYAWMQDWCPDVCILQLYGFAFSDHLHFTHERRMPFYVRWWRAIRRHLSGLFGRQTLSRYAEHPASRRLPAAYMLLEYVGPDTGRMPSNTWRAHRGDSTKRRTLFRGLARVMLPLARVPQPRIGSFRFNPDGTGTLTNRPLPCCVAILENGGAPRTMPRDETYGCPEPFVADMLALHDGSFLAQRNVVFDATDCRGQMAA</sequence>
<dbReference type="RefSeq" id="XP_062720633.1">
    <property type="nucleotide sequence ID" value="XM_062864170.1"/>
</dbReference>
<gene>
    <name evidence="1" type="ORF">B0T15DRAFT_365384</name>
</gene>
<evidence type="ECO:0000313" key="1">
    <source>
        <dbReference type="EMBL" id="KAK3304853.1"/>
    </source>
</evidence>
<dbReference type="AlphaFoldDB" id="A0AAJ0GRK9"/>
<comment type="caution">
    <text evidence="1">The sequence shown here is derived from an EMBL/GenBank/DDBJ whole genome shotgun (WGS) entry which is preliminary data.</text>
</comment>
<dbReference type="EMBL" id="JAUDZG010000005">
    <property type="protein sequence ID" value="KAK3304853.1"/>
    <property type="molecule type" value="Genomic_DNA"/>
</dbReference>
<reference evidence="1" key="1">
    <citation type="journal article" date="2023" name="Mol. Phylogenet. Evol.">
        <title>Genome-scale phylogeny and comparative genomics of the fungal order Sordariales.</title>
        <authorList>
            <person name="Hensen N."/>
            <person name="Bonometti L."/>
            <person name="Westerberg I."/>
            <person name="Brannstrom I.O."/>
            <person name="Guillou S."/>
            <person name="Cros-Aarteil S."/>
            <person name="Calhoun S."/>
            <person name="Haridas S."/>
            <person name="Kuo A."/>
            <person name="Mondo S."/>
            <person name="Pangilinan J."/>
            <person name="Riley R."/>
            <person name="LaButti K."/>
            <person name="Andreopoulos B."/>
            <person name="Lipzen A."/>
            <person name="Chen C."/>
            <person name="Yan M."/>
            <person name="Daum C."/>
            <person name="Ng V."/>
            <person name="Clum A."/>
            <person name="Steindorff A."/>
            <person name="Ohm R.A."/>
            <person name="Martin F."/>
            <person name="Silar P."/>
            <person name="Natvig D.O."/>
            <person name="Lalanne C."/>
            <person name="Gautier V."/>
            <person name="Ament-Velasquez S.L."/>
            <person name="Kruys A."/>
            <person name="Hutchinson M.I."/>
            <person name="Powell A.J."/>
            <person name="Barry K."/>
            <person name="Miller A.N."/>
            <person name="Grigoriev I.V."/>
            <person name="Debuchy R."/>
            <person name="Gladieux P."/>
            <person name="Hiltunen Thoren M."/>
            <person name="Johannesson H."/>
        </authorList>
    </citation>
    <scope>NUCLEOTIDE SEQUENCE</scope>
    <source>
        <strain evidence="1">CBS 333.67</strain>
    </source>
</reference>
<proteinExistence type="predicted"/>
<protein>
    <submittedName>
        <fullName evidence="1">Uncharacterized protein</fullName>
    </submittedName>
</protein>
<name>A0AAJ0GRK9_9PEZI</name>
<organism evidence="1 2">
    <name type="scientific">Chaetomium strumarium</name>
    <dbReference type="NCBI Taxonomy" id="1170767"/>
    <lineage>
        <taxon>Eukaryota</taxon>
        <taxon>Fungi</taxon>
        <taxon>Dikarya</taxon>
        <taxon>Ascomycota</taxon>
        <taxon>Pezizomycotina</taxon>
        <taxon>Sordariomycetes</taxon>
        <taxon>Sordariomycetidae</taxon>
        <taxon>Sordariales</taxon>
        <taxon>Chaetomiaceae</taxon>
        <taxon>Chaetomium</taxon>
    </lineage>
</organism>
<feature type="non-terminal residue" evidence="1">
    <location>
        <position position="326"/>
    </location>
</feature>
<reference evidence="1" key="2">
    <citation type="submission" date="2023-06" db="EMBL/GenBank/DDBJ databases">
        <authorList>
            <consortium name="Lawrence Berkeley National Laboratory"/>
            <person name="Mondo S.J."/>
            <person name="Hensen N."/>
            <person name="Bonometti L."/>
            <person name="Westerberg I."/>
            <person name="Brannstrom I.O."/>
            <person name="Guillou S."/>
            <person name="Cros-Aarteil S."/>
            <person name="Calhoun S."/>
            <person name="Haridas S."/>
            <person name="Kuo A."/>
            <person name="Pangilinan J."/>
            <person name="Riley R."/>
            <person name="Labutti K."/>
            <person name="Andreopoulos B."/>
            <person name="Lipzen A."/>
            <person name="Chen C."/>
            <person name="Yanf M."/>
            <person name="Daum C."/>
            <person name="Ng V."/>
            <person name="Clum A."/>
            <person name="Steindorff A."/>
            <person name="Ohm R."/>
            <person name="Martin F."/>
            <person name="Silar P."/>
            <person name="Natvig D."/>
            <person name="Lalanne C."/>
            <person name="Gautier V."/>
            <person name="Ament-Velasquez S.L."/>
            <person name="Kruys A."/>
            <person name="Hutchinson M.I."/>
            <person name="Powell A.J."/>
            <person name="Barry K."/>
            <person name="Miller A.N."/>
            <person name="Grigoriev I.V."/>
            <person name="Debuchy R."/>
            <person name="Gladieux P."/>
            <person name="Thoren M.H."/>
            <person name="Johannesson H."/>
        </authorList>
    </citation>
    <scope>NUCLEOTIDE SEQUENCE</scope>
    <source>
        <strain evidence="1">CBS 333.67</strain>
    </source>
</reference>
<dbReference type="Proteomes" id="UP001273166">
    <property type="component" value="Unassembled WGS sequence"/>
</dbReference>
<keyword evidence="2" id="KW-1185">Reference proteome</keyword>
<accession>A0AAJ0GRK9</accession>